<accession>A0AA39CJN4</accession>
<dbReference type="EMBL" id="JAPDRK010000007">
    <property type="protein sequence ID" value="KAJ9610486.1"/>
    <property type="molecule type" value="Genomic_DNA"/>
</dbReference>
<feature type="region of interest" description="Disordered" evidence="1">
    <location>
        <begin position="166"/>
        <end position="196"/>
    </location>
</feature>
<sequence length="196" mass="21157">MSLQPNKSTNAGSPTTPLWNPGAILRVIDTKRTKKLTYNVTCVGRAARKYGAPCAWAIEDQSPEQAAAAVNILDNMAKRPPTEVTHDQLETLTHHCLCSYHTHQIASATGELKERLQPEVQHHRTRTAQEAQHAYTIHQVSQALSKINLEMQNVARLTKSMGIVNQTESAAGDPGAGGDEGSGTTQGQAANSSRNP</sequence>
<comment type="caution">
    <text evidence="2">The sequence shown here is derived from an EMBL/GenBank/DDBJ whole genome shotgun (WGS) entry which is preliminary data.</text>
</comment>
<evidence type="ECO:0000313" key="3">
    <source>
        <dbReference type="Proteomes" id="UP001172673"/>
    </source>
</evidence>
<dbReference type="AlphaFoldDB" id="A0AA39CJN4"/>
<evidence type="ECO:0000313" key="2">
    <source>
        <dbReference type="EMBL" id="KAJ9610486.1"/>
    </source>
</evidence>
<protein>
    <submittedName>
        <fullName evidence="2">Uncharacterized protein</fullName>
    </submittedName>
</protein>
<gene>
    <name evidence="2" type="ORF">H2200_005263</name>
</gene>
<organism evidence="2 3">
    <name type="scientific">Cladophialophora chaetospira</name>
    <dbReference type="NCBI Taxonomy" id="386627"/>
    <lineage>
        <taxon>Eukaryota</taxon>
        <taxon>Fungi</taxon>
        <taxon>Dikarya</taxon>
        <taxon>Ascomycota</taxon>
        <taxon>Pezizomycotina</taxon>
        <taxon>Eurotiomycetes</taxon>
        <taxon>Chaetothyriomycetidae</taxon>
        <taxon>Chaetothyriales</taxon>
        <taxon>Herpotrichiellaceae</taxon>
        <taxon>Cladophialophora</taxon>
    </lineage>
</organism>
<keyword evidence="3" id="KW-1185">Reference proteome</keyword>
<reference evidence="2" key="1">
    <citation type="submission" date="2022-10" db="EMBL/GenBank/DDBJ databases">
        <title>Culturing micro-colonial fungi from biological soil crusts in the Mojave desert and describing Neophaeococcomyces mojavensis, and introducing the new genera and species Taxawa tesnikishii.</title>
        <authorList>
            <person name="Kurbessoian T."/>
            <person name="Stajich J.E."/>
        </authorList>
    </citation>
    <scope>NUCLEOTIDE SEQUENCE</scope>
    <source>
        <strain evidence="2">TK_41</strain>
    </source>
</reference>
<name>A0AA39CJN4_9EURO</name>
<dbReference type="Proteomes" id="UP001172673">
    <property type="component" value="Unassembled WGS sequence"/>
</dbReference>
<proteinExistence type="predicted"/>
<evidence type="ECO:0000256" key="1">
    <source>
        <dbReference type="SAM" id="MobiDB-lite"/>
    </source>
</evidence>